<feature type="compositionally biased region" description="Polar residues" evidence="5">
    <location>
        <begin position="796"/>
        <end position="814"/>
    </location>
</feature>
<dbReference type="EMBL" id="JH711574">
    <property type="protein sequence ID" value="EIW84767.1"/>
    <property type="molecule type" value="Genomic_DNA"/>
</dbReference>
<dbReference type="RefSeq" id="XP_007764472.1">
    <property type="nucleotide sequence ID" value="XM_007766282.1"/>
</dbReference>
<feature type="compositionally biased region" description="Polar residues" evidence="5">
    <location>
        <begin position="891"/>
        <end position="901"/>
    </location>
</feature>
<comment type="similarity">
    <text evidence="2">Belongs to the IML1 family.</text>
</comment>
<comment type="caution">
    <text evidence="7">The sequence shown here is derived from an EMBL/GenBank/DDBJ whole genome shotgun (WGS) entry which is preliminary data.</text>
</comment>
<feature type="region of interest" description="Disordered" evidence="5">
    <location>
        <begin position="1"/>
        <end position="48"/>
    </location>
</feature>
<feature type="compositionally biased region" description="Polar residues" evidence="5">
    <location>
        <begin position="975"/>
        <end position="991"/>
    </location>
</feature>
<evidence type="ECO:0000256" key="5">
    <source>
        <dbReference type="SAM" id="MobiDB-lite"/>
    </source>
</evidence>
<evidence type="ECO:0000256" key="3">
    <source>
        <dbReference type="ARBA" id="ARBA00018529"/>
    </source>
</evidence>
<dbReference type="SUPFAM" id="SSF46785">
    <property type="entry name" value="Winged helix' DNA-binding domain"/>
    <property type="match status" value="1"/>
</dbReference>
<protein>
    <recommendedName>
        <fullName evidence="3">Vacuolar membrane-associated protein IML1</fullName>
    </recommendedName>
    <alternativeName>
        <fullName evidence="4">Vacuolar membrane-associated protein iml1</fullName>
    </alternativeName>
</protein>
<accession>A0A5M3N0J7</accession>
<feature type="compositionally biased region" description="Low complexity" evidence="5">
    <location>
        <begin position="29"/>
        <end position="41"/>
    </location>
</feature>
<evidence type="ECO:0000313" key="8">
    <source>
        <dbReference type="Proteomes" id="UP000053558"/>
    </source>
</evidence>
<evidence type="ECO:0000256" key="2">
    <source>
        <dbReference type="ARBA" id="ARBA00005643"/>
    </source>
</evidence>
<organism evidence="7 8">
    <name type="scientific">Coniophora puteana (strain RWD-64-598)</name>
    <name type="common">Brown rot fungus</name>
    <dbReference type="NCBI Taxonomy" id="741705"/>
    <lineage>
        <taxon>Eukaryota</taxon>
        <taxon>Fungi</taxon>
        <taxon>Dikarya</taxon>
        <taxon>Basidiomycota</taxon>
        <taxon>Agaricomycotina</taxon>
        <taxon>Agaricomycetes</taxon>
        <taxon>Agaricomycetidae</taxon>
        <taxon>Boletales</taxon>
        <taxon>Coniophorineae</taxon>
        <taxon>Coniophoraceae</taxon>
        <taxon>Coniophora</taxon>
    </lineage>
</organism>
<feature type="compositionally biased region" description="Low complexity" evidence="5">
    <location>
        <begin position="816"/>
        <end position="827"/>
    </location>
</feature>
<feature type="compositionally biased region" description="Low complexity" evidence="5">
    <location>
        <begin position="507"/>
        <end position="518"/>
    </location>
</feature>
<feature type="region of interest" description="Disordered" evidence="5">
    <location>
        <begin position="923"/>
        <end position="999"/>
    </location>
</feature>
<dbReference type="GO" id="GO:0005096">
    <property type="term" value="F:GTPase activator activity"/>
    <property type="evidence" value="ECO:0007669"/>
    <property type="project" value="InterPro"/>
</dbReference>
<dbReference type="Pfam" id="PF00610">
    <property type="entry name" value="DEP"/>
    <property type="match status" value="1"/>
</dbReference>
<feature type="compositionally biased region" description="Polar residues" evidence="5">
    <location>
        <begin position="519"/>
        <end position="532"/>
    </location>
</feature>
<dbReference type="SMART" id="SM00049">
    <property type="entry name" value="DEP"/>
    <property type="match status" value="1"/>
</dbReference>
<dbReference type="GeneID" id="19211176"/>
<feature type="region of interest" description="Disordered" evidence="5">
    <location>
        <begin position="451"/>
        <end position="532"/>
    </location>
</feature>
<evidence type="ECO:0000313" key="7">
    <source>
        <dbReference type="EMBL" id="EIW84767.1"/>
    </source>
</evidence>
<dbReference type="OMA" id="SWMNATP"/>
<dbReference type="PANTHER" id="PTHR13179">
    <property type="entry name" value="DEP DOMAIN CONTAINING PROTEIN 5"/>
    <property type="match status" value="1"/>
</dbReference>
<evidence type="ECO:0000259" key="6">
    <source>
        <dbReference type="PROSITE" id="PS50186"/>
    </source>
</evidence>
<dbReference type="CDD" id="cd04449">
    <property type="entry name" value="DEP_DEPDC5-like"/>
    <property type="match status" value="1"/>
</dbReference>
<dbReference type="PANTHER" id="PTHR13179:SF8">
    <property type="entry name" value="GATOR COMPLEX PROTEIN DEPDC5"/>
    <property type="match status" value="1"/>
</dbReference>
<feature type="region of interest" description="Disordered" evidence="5">
    <location>
        <begin position="710"/>
        <end position="827"/>
    </location>
</feature>
<feature type="compositionally biased region" description="Low complexity" evidence="5">
    <location>
        <begin position="767"/>
        <end position="795"/>
    </location>
</feature>
<proteinExistence type="inferred from homology"/>
<sequence>MTTARADGQQTARKRSNTAQSIFKPPTPSQSQQQQQQQQQTPPTPPALKIGDAKTLISWVHDIKESPNVILNQSFWPGVAEGDMLHVINANADDGEEGFLTVVPKDEGCAKPALQISIPRNVADVFDVKNNGEVTVTRVDPEKHYCDYIELTFADQYLGRNEMWRLTEHLVGQCVYVDQEISFIGIIAAKISAIFIDGEKVPAGYVTPRTKSIFRSLSAKVTIFIQVCRELWEFAGDGERYNEKIVHSFLPALFDRWRDAGTNHIVTIVLISRVFYDASELEYAAGPLRQDDYGAWYKDFYKVITDLEAVQDWRPTLVNLKDSFWAFQRDILLAHHYHRAALDAGGGSSGGGGGGGGTEPGHARLVGALSFAHDGPILEALNLNLNPNEHHYVDRSLTLTGAASIIVTPGTGYYRVNKQLLRLTTTRMLDQGFGLDLVSLAKQPLHQSPMFSFRGYEPRPGQGEDGKATGRAMDPLWGGDVPIPRGKSAGAGSSDRSSPVDGIGGRASAPTSASASASGLSQQPQEQASSVPTPALKTFWWEPFWIGVTFWDRQRDLPFRADRFVARAKMHEVEMMGLLDHDVLASIEVPFLPAYGTAPVGVVLGPGGDGHDYAHGNGGGHEYGNGHGHGRSDGYDGAHGHGQDGEEMVHGRAPTRMEAEQADMDTFASRAVVRPGIGSGARGSFAAVPGGIGGGSGTSTLVSSYRSTAAFADRDRDRDRRGGGPPHRNSLSLAGPRIASIEESPRRIITELPPEGGDASGGPVYASSVSGLSVSPSNPSVLSTRSSRSARSSVTQGSTASIRTAGTESPTRRTGSNHNSNANANAGGLSKFAPTWLYNPFRSTPSNPQVTSATASTSSPSSPAPSVSGTSSIRIPGHGIGHHPLPPHSPAMSTKSLSRSPQPVAILTSATGRPVLQNRVHMQDEEPPTPHRGSLPRYSPVNVSPRDDAPFTSAAARRRPLPHTLSSAYPAGAGATSSTSPHAAWRTNPSQPLAAVSHAQSSLARRWQHMLPTPTFKHEIKWTSLVTPGCLPLTVDYFPPTAELESAYDVFSYDFVIDPSEMRSCLVRPPAPGELPPGAKPAEVRRAWARLVMRGMVAVRLAQGFQFVLRPGAPKARKGGAEAGADADDKTPNQNAGLAPGTATVTATATAATARRAKTYLGEEDATPKPEGAAQVLSRSTEPVYLSMSNEIHRISYTGEAIQVRRYVRRMPALGPIEYECLVWPKLGMGYTEMKATFRSYGLENYGWNRLDMLVAGYEHQFNDSLRYWRTRFVVIPTTEAPPLTNEPVGEGLDDEEIRIMGIEKLAELFTKHRWQFPEDKDKDKAAQQLLPPVRFLPTTLGPVVALSDEVLMAQLDEIHAAGPLKKKMKSEREIGEMPLQAVAKAMLREEDGVPMKMHHWHGVKYDNSFTGFEFVSWLVREFRDVSSREQAVEVGGELLKKGLFRHARGAHGLLDGYYFYQLEGDYVNMSTPRMGWFNKASRHVSNDEAPVGRGYYPGTVGRPSAMSPRKPKKSLILTASDIIDIDPGKKSDQAESVVLHHDIIQNPETVFHFELQWIGTTARCIDDALRQWSRVIERYGLKLVEAYVAEIGDIQARNPFQSCFPFKLAVPPPIVPDLEKRVPEGTQTAHYFEYALLRRWGFIIDVEAAHMYPRDVDVVYQYRRAPFRHSQFVHRSGVAFVQVLSGSQGFLFLTNRLMAPGRLGNAHKGGVRPGVAAEEMRQKLYKFCCDKEALIKFYDEVLDTLGSDVERFERADPPPLSI</sequence>
<dbReference type="OrthoDB" id="39497at2759"/>
<feature type="domain" description="DEP" evidence="6">
    <location>
        <begin position="1390"/>
        <end position="1465"/>
    </location>
</feature>
<feature type="region of interest" description="Disordered" evidence="5">
    <location>
        <begin position="1114"/>
        <end position="1144"/>
    </location>
</feature>
<feature type="compositionally biased region" description="Polar residues" evidence="5">
    <location>
        <begin position="1"/>
        <end position="21"/>
    </location>
</feature>
<evidence type="ECO:0000256" key="4">
    <source>
        <dbReference type="ARBA" id="ARBA00021881"/>
    </source>
</evidence>
<dbReference type="Pfam" id="PF12257">
    <property type="entry name" value="IML1"/>
    <property type="match status" value="1"/>
</dbReference>
<gene>
    <name evidence="7" type="ORF">CONPUDRAFT_87316</name>
</gene>
<dbReference type="InterPro" id="IPR036388">
    <property type="entry name" value="WH-like_DNA-bd_sf"/>
</dbReference>
<dbReference type="InterPro" id="IPR048255">
    <property type="entry name" value="IML1_N"/>
</dbReference>
<dbReference type="Gene3D" id="1.10.10.10">
    <property type="entry name" value="Winged helix-like DNA-binding domain superfamily/Winged helix DNA-binding domain"/>
    <property type="match status" value="1"/>
</dbReference>
<dbReference type="GO" id="GO:1904262">
    <property type="term" value="P:negative regulation of TORC1 signaling"/>
    <property type="evidence" value="ECO:0007669"/>
    <property type="project" value="TreeGrafter"/>
</dbReference>
<feature type="compositionally biased region" description="Basic and acidic residues" evidence="5">
    <location>
        <begin position="712"/>
        <end position="722"/>
    </location>
</feature>
<dbReference type="Proteomes" id="UP000053558">
    <property type="component" value="Unassembled WGS sequence"/>
</dbReference>
<comment type="subcellular location">
    <subcellularLocation>
        <location evidence="1">Vacuole membrane</location>
        <topology evidence="1">Peripheral membrane protein</topology>
    </subcellularLocation>
</comment>
<dbReference type="GO" id="GO:0035556">
    <property type="term" value="P:intracellular signal transduction"/>
    <property type="evidence" value="ECO:0007669"/>
    <property type="project" value="InterPro"/>
</dbReference>
<dbReference type="GO" id="GO:0005774">
    <property type="term" value="C:vacuolar membrane"/>
    <property type="evidence" value="ECO:0007669"/>
    <property type="project" value="UniProtKB-SubCell"/>
</dbReference>
<reference evidence="8" key="1">
    <citation type="journal article" date="2012" name="Science">
        <title>The Paleozoic origin of enzymatic lignin decomposition reconstructed from 31 fungal genomes.</title>
        <authorList>
            <person name="Floudas D."/>
            <person name="Binder M."/>
            <person name="Riley R."/>
            <person name="Barry K."/>
            <person name="Blanchette R.A."/>
            <person name="Henrissat B."/>
            <person name="Martinez A.T."/>
            <person name="Otillar R."/>
            <person name="Spatafora J.W."/>
            <person name="Yadav J.S."/>
            <person name="Aerts A."/>
            <person name="Benoit I."/>
            <person name="Boyd A."/>
            <person name="Carlson A."/>
            <person name="Copeland A."/>
            <person name="Coutinho P.M."/>
            <person name="de Vries R.P."/>
            <person name="Ferreira P."/>
            <person name="Findley K."/>
            <person name="Foster B."/>
            <person name="Gaskell J."/>
            <person name="Glotzer D."/>
            <person name="Gorecki P."/>
            <person name="Heitman J."/>
            <person name="Hesse C."/>
            <person name="Hori C."/>
            <person name="Igarashi K."/>
            <person name="Jurgens J.A."/>
            <person name="Kallen N."/>
            <person name="Kersten P."/>
            <person name="Kohler A."/>
            <person name="Kuees U."/>
            <person name="Kumar T.K.A."/>
            <person name="Kuo A."/>
            <person name="LaButti K."/>
            <person name="Larrondo L.F."/>
            <person name="Lindquist E."/>
            <person name="Ling A."/>
            <person name="Lombard V."/>
            <person name="Lucas S."/>
            <person name="Lundell T."/>
            <person name="Martin R."/>
            <person name="McLaughlin D.J."/>
            <person name="Morgenstern I."/>
            <person name="Morin E."/>
            <person name="Murat C."/>
            <person name="Nagy L.G."/>
            <person name="Nolan M."/>
            <person name="Ohm R.A."/>
            <person name="Patyshakuliyeva A."/>
            <person name="Rokas A."/>
            <person name="Ruiz-Duenas F.J."/>
            <person name="Sabat G."/>
            <person name="Salamov A."/>
            <person name="Samejima M."/>
            <person name="Schmutz J."/>
            <person name="Slot J.C."/>
            <person name="St John F."/>
            <person name="Stenlid J."/>
            <person name="Sun H."/>
            <person name="Sun S."/>
            <person name="Syed K."/>
            <person name="Tsang A."/>
            <person name="Wiebenga A."/>
            <person name="Young D."/>
            <person name="Pisabarro A."/>
            <person name="Eastwood D.C."/>
            <person name="Martin F."/>
            <person name="Cullen D."/>
            <person name="Grigoriev I.V."/>
            <person name="Hibbett D.S."/>
        </authorList>
    </citation>
    <scope>NUCLEOTIDE SEQUENCE [LARGE SCALE GENOMIC DNA]</scope>
    <source>
        <strain evidence="8">RWD-64-598 SS2</strain>
    </source>
</reference>
<dbReference type="InterPro" id="IPR027244">
    <property type="entry name" value="IML1"/>
</dbReference>
<dbReference type="GO" id="GO:1990130">
    <property type="term" value="C:GATOR1 complex"/>
    <property type="evidence" value="ECO:0007669"/>
    <property type="project" value="TreeGrafter"/>
</dbReference>
<feature type="compositionally biased region" description="Low complexity" evidence="5">
    <location>
        <begin position="851"/>
        <end position="877"/>
    </location>
</feature>
<keyword evidence="8" id="KW-1185">Reference proteome</keyword>
<evidence type="ECO:0000256" key="1">
    <source>
        <dbReference type="ARBA" id="ARBA00004148"/>
    </source>
</evidence>
<dbReference type="InterPro" id="IPR036390">
    <property type="entry name" value="WH_DNA-bd_sf"/>
</dbReference>
<dbReference type="PROSITE" id="PS50186">
    <property type="entry name" value="DEP"/>
    <property type="match status" value="1"/>
</dbReference>
<dbReference type="InterPro" id="IPR000591">
    <property type="entry name" value="DEP_dom"/>
</dbReference>
<dbReference type="KEGG" id="cput:CONPUDRAFT_87316"/>
<name>A0A5M3N0J7_CONPW</name>
<feature type="region of interest" description="Disordered" evidence="5">
    <location>
        <begin position="843"/>
        <end position="901"/>
    </location>
</feature>
<dbReference type="GO" id="GO:0010508">
    <property type="term" value="P:positive regulation of autophagy"/>
    <property type="evidence" value="ECO:0007669"/>
    <property type="project" value="TreeGrafter"/>
</dbReference>